<evidence type="ECO:0000313" key="1">
    <source>
        <dbReference type="EMBL" id="GAO10877.1"/>
    </source>
</evidence>
<name>A0A0P4RBE2_9ACTN</name>
<evidence type="ECO:0000313" key="2">
    <source>
        <dbReference type="Proteomes" id="UP000048965"/>
    </source>
</evidence>
<dbReference type="Proteomes" id="UP000048965">
    <property type="component" value="Unassembled WGS sequence"/>
</dbReference>
<sequence>MGPERRRAGDRYVPSGVRRPRFRLSLLRTRETASAKRFSLTLSCALTLLRVTGSVAEGLGRCHGYALSGAASPRGIPYGAGFVMSAATPDAAVGTQGREPAP</sequence>
<gene>
    <name evidence="1" type="ORF">TPA0598_07_06010</name>
</gene>
<reference evidence="1 2" key="2">
    <citation type="journal article" date="2015" name="Stand. Genomic Sci.">
        <title>Draft genome sequence of marine-derived Streptomyces sp. TP-A0598, a producer of anti-MRSA antibiotic lydicamycins.</title>
        <authorList>
            <person name="Komaki H."/>
            <person name="Ichikawa N."/>
            <person name="Hosoyama A."/>
            <person name="Fujita N."/>
            <person name="Igarashi Y."/>
        </authorList>
    </citation>
    <scope>NUCLEOTIDE SEQUENCE [LARGE SCALE GENOMIC DNA]</scope>
    <source>
        <strain evidence="1 2">NBRC 110027</strain>
    </source>
</reference>
<comment type="caution">
    <text evidence="1">The sequence shown here is derived from an EMBL/GenBank/DDBJ whole genome shotgun (WGS) entry which is preliminary data.</text>
</comment>
<accession>A0A0P4RBE2</accession>
<dbReference type="AlphaFoldDB" id="A0A0P4RBE2"/>
<organism evidence="1 2">
    <name type="scientific">Streptomyces lydicamycinicus</name>
    <dbReference type="NCBI Taxonomy" id="1546107"/>
    <lineage>
        <taxon>Bacteria</taxon>
        <taxon>Bacillati</taxon>
        <taxon>Actinomycetota</taxon>
        <taxon>Actinomycetes</taxon>
        <taxon>Kitasatosporales</taxon>
        <taxon>Streptomycetaceae</taxon>
        <taxon>Streptomyces</taxon>
    </lineage>
</organism>
<reference evidence="2" key="1">
    <citation type="submission" date="2014-09" db="EMBL/GenBank/DDBJ databases">
        <title>Whole genome shotgun sequence of Streptomyces sp. NBRC 110027.</title>
        <authorList>
            <person name="Komaki H."/>
            <person name="Ichikawa N."/>
            <person name="Katano-Makiyama Y."/>
            <person name="Hosoyama A."/>
            <person name="Hashimoto M."/>
            <person name="Uohara A."/>
            <person name="Kitahashi Y."/>
            <person name="Ohji S."/>
            <person name="Kimura A."/>
            <person name="Yamazoe A."/>
            <person name="Igarashi Y."/>
            <person name="Fujita N."/>
        </authorList>
    </citation>
    <scope>NUCLEOTIDE SEQUENCE [LARGE SCALE GENOMIC DNA]</scope>
    <source>
        <strain evidence="2">NBRC 110027</strain>
    </source>
</reference>
<keyword evidence="2" id="KW-1185">Reference proteome</keyword>
<protein>
    <submittedName>
        <fullName evidence="1">Uncharacterized protein</fullName>
    </submittedName>
</protein>
<dbReference type="EMBL" id="BBNO01000007">
    <property type="protein sequence ID" value="GAO10877.1"/>
    <property type="molecule type" value="Genomic_DNA"/>
</dbReference>
<proteinExistence type="predicted"/>